<dbReference type="InterPro" id="IPR036339">
    <property type="entry name" value="PUB-like_dom_sf"/>
</dbReference>
<protein>
    <recommendedName>
        <fullName evidence="1">PUB domain-containing protein</fullName>
    </recommendedName>
</protein>
<gene>
    <name evidence="2" type="ORF">CAMP_LOCUS11212</name>
</gene>
<dbReference type="SMART" id="SM00580">
    <property type="entry name" value="PUG"/>
    <property type="match status" value="1"/>
</dbReference>
<keyword evidence="3" id="KW-1185">Reference proteome</keyword>
<feature type="domain" description="PUB" evidence="1">
    <location>
        <begin position="95"/>
        <end position="169"/>
    </location>
</feature>
<evidence type="ECO:0000313" key="3">
    <source>
        <dbReference type="Proteomes" id="UP001152747"/>
    </source>
</evidence>
<dbReference type="SUPFAM" id="SSF143503">
    <property type="entry name" value="PUG domain-like"/>
    <property type="match status" value="1"/>
</dbReference>
<dbReference type="CDD" id="cd16119">
    <property type="entry name" value="UBX_UBXN6"/>
    <property type="match status" value="1"/>
</dbReference>
<dbReference type="Gene3D" id="1.20.58.2190">
    <property type="match status" value="1"/>
</dbReference>
<dbReference type="InterPro" id="IPR018997">
    <property type="entry name" value="PUB_domain"/>
</dbReference>
<reference evidence="2" key="1">
    <citation type="submission" date="2022-11" db="EMBL/GenBank/DDBJ databases">
        <authorList>
            <person name="Kikuchi T."/>
        </authorList>
    </citation>
    <scope>NUCLEOTIDE SEQUENCE</scope>
    <source>
        <strain evidence="2">PS1010</strain>
    </source>
</reference>
<dbReference type="EMBL" id="CANHGI010000004">
    <property type="protein sequence ID" value="CAI5448575.1"/>
    <property type="molecule type" value="Genomic_DNA"/>
</dbReference>
<evidence type="ECO:0000259" key="1">
    <source>
        <dbReference type="Pfam" id="PF09409"/>
    </source>
</evidence>
<sequence length="346" mass="39746">MLAKKELEEERRQLEDLKIDKKDAPTQDVREFEHSSAITQVYYTCELLGEDVVKPKVELMKDLEQFLGEQVESADEDGDKIIAAVLMLYSLNKQQQRDTAIETICKYVQNILEHPGEEKYRQIRLTNKAFQERVASAIGGRKFLESVGFTEKSEEFLVFDRQSDVHLVEALENLRNGQSVPIKVARNLEIFAMKEGQKLVSPKLADEFFNLSADELKAEQRSREHQVDRMLTLRTKEMRQKDDQLRNYKYKYTLIRIRVPGNMIIQGVFSCYEAFSAVRSFVSSVLSEEIIEFALRDAANQQVDEETLTLAQLGLAPAAVLHLVINGENFETIISDEYVGIVQQLD</sequence>
<dbReference type="Gene3D" id="3.10.20.90">
    <property type="entry name" value="Phosphatidylinositol 3-kinase Catalytic Subunit, Chain A, domain 1"/>
    <property type="match status" value="1"/>
</dbReference>
<accession>A0A9P1INK8</accession>
<dbReference type="CDD" id="cd10460">
    <property type="entry name" value="PUB_UBXD1"/>
    <property type="match status" value="1"/>
</dbReference>
<dbReference type="PANTHER" id="PTHR23153">
    <property type="entry name" value="UBX-RELATED"/>
    <property type="match status" value="1"/>
</dbReference>
<comment type="caution">
    <text evidence="2">The sequence shown here is derived from an EMBL/GenBank/DDBJ whole genome shotgun (WGS) entry which is preliminary data.</text>
</comment>
<dbReference type="AlphaFoldDB" id="A0A9P1INK8"/>
<dbReference type="Proteomes" id="UP001152747">
    <property type="component" value="Unassembled WGS sequence"/>
</dbReference>
<proteinExistence type="predicted"/>
<name>A0A9P1INK8_9PELO</name>
<organism evidence="2 3">
    <name type="scientific">Caenorhabditis angaria</name>
    <dbReference type="NCBI Taxonomy" id="860376"/>
    <lineage>
        <taxon>Eukaryota</taxon>
        <taxon>Metazoa</taxon>
        <taxon>Ecdysozoa</taxon>
        <taxon>Nematoda</taxon>
        <taxon>Chromadorea</taxon>
        <taxon>Rhabditida</taxon>
        <taxon>Rhabditina</taxon>
        <taxon>Rhabditomorpha</taxon>
        <taxon>Rhabditoidea</taxon>
        <taxon>Rhabditidae</taxon>
        <taxon>Peloderinae</taxon>
        <taxon>Caenorhabditis</taxon>
    </lineage>
</organism>
<dbReference type="PANTHER" id="PTHR23153:SF38">
    <property type="entry name" value="UBX DOMAIN-CONTAINING PROTEIN 6"/>
    <property type="match status" value="1"/>
</dbReference>
<evidence type="ECO:0000313" key="2">
    <source>
        <dbReference type="EMBL" id="CAI5448575.1"/>
    </source>
</evidence>
<dbReference type="OrthoDB" id="49605at2759"/>
<dbReference type="InterPro" id="IPR042774">
    <property type="entry name" value="UBXN6_PUB"/>
</dbReference>
<dbReference type="GO" id="GO:0005737">
    <property type="term" value="C:cytoplasm"/>
    <property type="evidence" value="ECO:0007669"/>
    <property type="project" value="TreeGrafter"/>
</dbReference>
<dbReference type="InterPro" id="IPR029071">
    <property type="entry name" value="Ubiquitin-like_domsf"/>
</dbReference>
<dbReference type="Pfam" id="PF09409">
    <property type="entry name" value="PUB"/>
    <property type="match status" value="1"/>
</dbReference>
<dbReference type="SUPFAM" id="SSF54236">
    <property type="entry name" value="Ubiquitin-like"/>
    <property type="match status" value="1"/>
</dbReference>